<evidence type="ECO:0000313" key="4">
    <source>
        <dbReference type="EMBL" id="KZF19664.1"/>
    </source>
</evidence>
<feature type="compositionally biased region" description="Polar residues" evidence="3">
    <location>
        <begin position="369"/>
        <end position="379"/>
    </location>
</feature>
<sequence>MESVHGIDVSWLHHSPKATATTSEPTAAPGSNGSTQKGSGAPANGLNGQSHSSAPSTPTEASKPHLPWRSTLLSRSNSEKHSTAASPSETLQSAQAEPQKPLQRRNSWISSISSKFSSPQSHNSNSANGTNVTKTLPAESPKVSTSPNNPPDINPFGAPVSPSAATAKGEDMTPYVPQPPKTGHPSFLTNALRRLSTGGQTSGSCKAPSNGGVCKRRVLNVDVNRDRCKIQELEPSKLRRVAFCVDVEIAGASRYTDENDQVVEVKKKKQKDRKMKEKSEGEALKHPEAVVVEKEELGVVRATGEPVGEENGSPPKSSGEPEKQPEPNRKKEKKKRSEEERKARRERKRRQAEANGTIPVEFTRDGNRRPSNPKGSGSKMQDRPTIDPLRIYRRCCQLRESGILKKVTEQLSSPSACAAATPGVVSCLDLSDCHLQLSDIITLGDWLAIVPVKKLMLENCALGDEAVRIILAGLLAVKSTSRDQTRQPSGPAEYQDHKHEETHGMIEKMSLKHNVNIGSEGWRHIGLFLNMSRSIKAIDVSMNPFPRMCQSCGSGPLFKGSGKKSPPEDMAALFSKAISERLAGPQLEELIMDECGLNTDQLGKIADAVIQTGIRRLGVASNHLTTEGLDHILRYVRSGKCEGLDLGGNDLSEQLHLLSEALDDKIPLYALSLADCNLSPSSLSVVMPAFVSLPNLRFIDLSHNRKLFATQPDALSLLRKYIPKLSHLKRLHLVDVSLTPEHAIALVEVLPENGSLAHLNILENPAITAVATAKDEVGQEEACALYASLMAATRVSKTIICIDVDVPGPETSEVVKALAKQVVAYCLLNMERGPVAEAIDTSSVVSHEHHENEKVSHVPEVLLQLVGHVEGYSENHDDDDAAPDNDYVLGGTGLVKALGVCLGNKSLDSPHLQPSTPSEPGSSPLAVIHGRGRAKNMSKNLLESARKIRVRLQPALAREARAEDDMNYKRLLFLDSTLERMIQRFEDEYPECRVRQPGAAPSQQPSVEASSDTNSIEEVSLNGGDQQTADSSALLSESGLVGDDVEAEGEGEGEGEYHVGLPRRASDVSLASRALLEEEGRMHRFGQQVRRDILRPETLDHAHGTTGEEQESDHLKVLRQKLEALDGEEIRNKVFEAGGPAAVLRELGATAEQLKTLEHDDPEAFRSFREAQLTAQANVEALRSAQTS</sequence>
<dbReference type="InterPro" id="IPR051279">
    <property type="entry name" value="PP1-Reg/Actin-Interact_Protein"/>
</dbReference>
<keyword evidence="5" id="KW-1185">Reference proteome</keyword>
<dbReference type="STRING" id="1328760.A0A164ZXL8"/>
<feature type="compositionally biased region" description="Basic and acidic residues" evidence="3">
    <location>
        <begin position="274"/>
        <end position="298"/>
    </location>
</feature>
<dbReference type="RefSeq" id="XP_018185219.1">
    <property type="nucleotide sequence ID" value="XM_018330051.1"/>
</dbReference>
<reference evidence="4 5" key="1">
    <citation type="journal article" date="2016" name="Fungal Biol.">
        <title>The genome of Xylona heveae provides a window into fungal endophytism.</title>
        <authorList>
            <person name="Gazis R."/>
            <person name="Kuo A."/>
            <person name="Riley R."/>
            <person name="LaButti K."/>
            <person name="Lipzen A."/>
            <person name="Lin J."/>
            <person name="Amirebrahimi M."/>
            <person name="Hesse C.N."/>
            <person name="Spatafora J.W."/>
            <person name="Henrissat B."/>
            <person name="Hainaut M."/>
            <person name="Grigoriev I.V."/>
            <person name="Hibbett D.S."/>
        </authorList>
    </citation>
    <scope>NUCLEOTIDE SEQUENCE [LARGE SCALE GENOMIC DNA]</scope>
    <source>
        <strain evidence="4 5">TC161</strain>
    </source>
</reference>
<keyword evidence="1" id="KW-0433">Leucine-rich repeat</keyword>
<dbReference type="InterPro" id="IPR032675">
    <property type="entry name" value="LRR_dom_sf"/>
</dbReference>
<organism evidence="4 5">
    <name type="scientific">Xylona heveae (strain CBS 132557 / TC161)</name>
    <dbReference type="NCBI Taxonomy" id="1328760"/>
    <lineage>
        <taxon>Eukaryota</taxon>
        <taxon>Fungi</taxon>
        <taxon>Dikarya</taxon>
        <taxon>Ascomycota</taxon>
        <taxon>Pezizomycotina</taxon>
        <taxon>Xylonomycetes</taxon>
        <taxon>Xylonales</taxon>
        <taxon>Xylonaceae</taxon>
        <taxon>Xylona</taxon>
    </lineage>
</organism>
<feature type="compositionally biased region" description="Low complexity" evidence="3">
    <location>
        <begin position="17"/>
        <end position="31"/>
    </location>
</feature>
<feature type="compositionally biased region" description="Low complexity" evidence="3">
    <location>
        <begin position="107"/>
        <end position="121"/>
    </location>
</feature>
<accession>A0A164ZXL8</accession>
<dbReference type="GeneID" id="28895188"/>
<evidence type="ECO:0000256" key="3">
    <source>
        <dbReference type="SAM" id="MobiDB-lite"/>
    </source>
</evidence>
<dbReference type="PANTHER" id="PTHR24112">
    <property type="entry name" value="LEUCINE-RICH REPEAT, ISOFORM F-RELATED"/>
    <property type="match status" value="1"/>
</dbReference>
<protein>
    <submittedName>
        <fullName evidence="4">RNI-like protein</fullName>
    </submittedName>
</protein>
<dbReference type="EMBL" id="KV407465">
    <property type="protein sequence ID" value="KZF19664.1"/>
    <property type="molecule type" value="Genomic_DNA"/>
</dbReference>
<dbReference type="SUPFAM" id="SSF52047">
    <property type="entry name" value="RNI-like"/>
    <property type="match status" value="1"/>
</dbReference>
<dbReference type="OMA" id="ECPSLCH"/>
<feature type="compositionally biased region" description="Polar residues" evidence="3">
    <location>
        <begin position="83"/>
        <end position="96"/>
    </location>
</feature>
<feature type="region of interest" description="Disordered" evidence="3">
    <location>
        <begin position="994"/>
        <end position="1030"/>
    </location>
</feature>
<feature type="region of interest" description="Disordered" evidence="3">
    <location>
        <begin position="1"/>
        <end position="186"/>
    </location>
</feature>
<keyword evidence="2" id="KW-0677">Repeat</keyword>
<dbReference type="PANTHER" id="PTHR24112:SF9">
    <property type="entry name" value="PROTEIN PHOSPHATASE 1 REGULATORY SUBUNIT 37"/>
    <property type="match status" value="1"/>
</dbReference>
<feature type="compositionally biased region" description="Polar residues" evidence="3">
    <location>
        <begin position="122"/>
        <end position="134"/>
    </location>
</feature>
<feature type="region of interest" description="Disordered" evidence="3">
    <location>
        <begin position="267"/>
        <end position="384"/>
    </location>
</feature>
<evidence type="ECO:0000313" key="5">
    <source>
        <dbReference type="Proteomes" id="UP000076632"/>
    </source>
</evidence>
<dbReference type="InParanoid" id="A0A164ZXL8"/>
<feature type="compositionally biased region" description="Basic and acidic residues" evidence="3">
    <location>
        <begin position="319"/>
        <end position="343"/>
    </location>
</feature>
<dbReference type="Proteomes" id="UP000076632">
    <property type="component" value="Unassembled WGS sequence"/>
</dbReference>
<evidence type="ECO:0000256" key="2">
    <source>
        <dbReference type="ARBA" id="ARBA00022737"/>
    </source>
</evidence>
<gene>
    <name evidence="4" type="ORF">L228DRAFT_214798</name>
</gene>
<evidence type="ECO:0000256" key="1">
    <source>
        <dbReference type="ARBA" id="ARBA00022614"/>
    </source>
</evidence>
<feature type="compositionally biased region" description="Polar residues" evidence="3">
    <location>
        <begin position="46"/>
        <end position="60"/>
    </location>
</feature>
<feature type="compositionally biased region" description="Polar residues" evidence="3">
    <location>
        <begin position="1001"/>
        <end position="1030"/>
    </location>
</feature>
<proteinExistence type="predicted"/>
<dbReference type="AlphaFoldDB" id="A0A164ZXL8"/>
<name>A0A164ZXL8_XYLHT</name>
<dbReference type="Gene3D" id="3.80.10.10">
    <property type="entry name" value="Ribonuclease Inhibitor"/>
    <property type="match status" value="2"/>
</dbReference>
<dbReference type="OrthoDB" id="8436363at2759"/>